<protein>
    <submittedName>
        <fullName evidence="2">Uncharacterized protein</fullName>
    </submittedName>
</protein>
<organism evidence="2 3">
    <name type="scientific">candidate division CPR3 bacterium 4484_211</name>
    <dbReference type="NCBI Taxonomy" id="1968527"/>
    <lineage>
        <taxon>Bacteria</taxon>
        <taxon>Bacteria division CPR3</taxon>
    </lineage>
</organism>
<comment type="caution">
    <text evidence="2">The sequence shown here is derived from an EMBL/GenBank/DDBJ whole genome shotgun (WGS) entry which is preliminary data.</text>
</comment>
<feature type="transmembrane region" description="Helical" evidence="1">
    <location>
        <begin position="114"/>
        <end position="133"/>
    </location>
</feature>
<dbReference type="EMBL" id="MZGJ01000006">
    <property type="protein sequence ID" value="OQX51254.1"/>
    <property type="molecule type" value="Genomic_DNA"/>
</dbReference>
<keyword evidence="1" id="KW-0472">Membrane</keyword>
<feature type="transmembrane region" description="Helical" evidence="1">
    <location>
        <begin position="31"/>
        <end position="54"/>
    </location>
</feature>
<accession>A0A1W9NYS1</accession>
<dbReference type="AlphaFoldDB" id="A0A1W9NYS1"/>
<reference evidence="3" key="1">
    <citation type="submission" date="2017-03" db="EMBL/GenBank/DDBJ databases">
        <title>Novel pathways for hydrocarbon cycling and metabolic interdependencies in hydrothermal sediment communities.</title>
        <authorList>
            <person name="Dombrowski N."/>
            <person name="Seitz K."/>
            <person name="Teske A."/>
            <person name="Baker B."/>
        </authorList>
    </citation>
    <scope>NUCLEOTIDE SEQUENCE [LARGE SCALE GENOMIC DNA]</scope>
</reference>
<feature type="transmembrane region" description="Helical" evidence="1">
    <location>
        <begin position="204"/>
        <end position="220"/>
    </location>
</feature>
<evidence type="ECO:0000313" key="2">
    <source>
        <dbReference type="EMBL" id="OQX51254.1"/>
    </source>
</evidence>
<proteinExistence type="predicted"/>
<feature type="transmembrane region" description="Helical" evidence="1">
    <location>
        <begin position="60"/>
        <end position="78"/>
    </location>
</feature>
<sequence length="427" mass="49071">MAIRKIIPNPFDKDSKLSDLAKKGELLKESLSFTVLVKNIIFLIILGVVLVAYFKISTTIVAILIGTEIVVTLIAGYIKIKEVKAIYSIETQDDAKSYRKLLITNEYWEFIKSIFKVIANGISIALIFVFFSSEISNFVVQNTPSNLPIKTEWLKYIILVFAVFRVLEFVMKLIGYKWIKNLKESGNFAQVNQEYVLIEKKLELIKFILGISIILLISFLTGSPFWIPSMFVSFMLLMVILSTVELKRIKNIQFENKGTDISHHKIKNFQNEQIVGAVFGIMKTTTDFKDMSKPTGSSVLGSGKTYFPENSLLLTNYRLLMIQIPVSGGNKIVGKIDYVSQNFFFNREEIRQKGEQMLKKNSISQFLQLATNDALYRDIKIVTLKQTKIIIEKISGNKLEYVFMDRGYIEPLKKLLRFYLKEKFIEK</sequence>
<dbReference type="Proteomes" id="UP000192520">
    <property type="component" value="Unassembled WGS sequence"/>
</dbReference>
<keyword evidence="1" id="KW-1133">Transmembrane helix</keyword>
<keyword evidence="1" id="KW-0812">Transmembrane</keyword>
<feature type="transmembrane region" description="Helical" evidence="1">
    <location>
        <begin position="153"/>
        <end position="174"/>
    </location>
</feature>
<dbReference type="STRING" id="1968527.B5M47_01720"/>
<name>A0A1W9NYS1_UNCC3</name>
<evidence type="ECO:0000313" key="3">
    <source>
        <dbReference type="Proteomes" id="UP000192520"/>
    </source>
</evidence>
<gene>
    <name evidence="2" type="ORF">B5M47_01720</name>
</gene>
<evidence type="ECO:0000256" key="1">
    <source>
        <dbReference type="SAM" id="Phobius"/>
    </source>
</evidence>